<dbReference type="InterPro" id="IPR010982">
    <property type="entry name" value="Lambda_DNA-bd_dom_sf"/>
</dbReference>
<dbReference type="PANTHER" id="PTHR30146">
    <property type="entry name" value="LACI-RELATED TRANSCRIPTIONAL REPRESSOR"/>
    <property type="match status" value="1"/>
</dbReference>
<dbReference type="Pfam" id="PF13377">
    <property type="entry name" value="Peripla_BP_3"/>
    <property type="match status" value="1"/>
</dbReference>
<keyword evidence="6" id="KW-1185">Reference proteome</keyword>
<dbReference type="InterPro" id="IPR046335">
    <property type="entry name" value="LacI/GalR-like_sensor"/>
</dbReference>
<reference evidence="6" key="1">
    <citation type="submission" date="2016-10" db="EMBL/GenBank/DDBJ databases">
        <authorList>
            <person name="Varghese N."/>
            <person name="Submissions S."/>
        </authorList>
    </citation>
    <scope>NUCLEOTIDE SEQUENCE [LARGE SCALE GENOMIC DNA]</scope>
    <source>
        <strain evidence="6">DSM 45237</strain>
    </source>
</reference>
<dbReference type="InterPro" id="IPR028082">
    <property type="entry name" value="Peripla_BP_I"/>
</dbReference>
<keyword evidence="3" id="KW-0804">Transcription</keyword>
<dbReference type="SUPFAM" id="SSF47413">
    <property type="entry name" value="lambda repressor-like DNA-binding domains"/>
    <property type="match status" value="1"/>
</dbReference>
<dbReference type="AlphaFoldDB" id="A0A1H5CMD1"/>
<dbReference type="OrthoDB" id="3226810at2"/>
<evidence type="ECO:0000313" key="5">
    <source>
        <dbReference type="EMBL" id="SED67777.1"/>
    </source>
</evidence>
<dbReference type="CDD" id="cd06267">
    <property type="entry name" value="PBP1_LacI_sugar_binding-like"/>
    <property type="match status" value="1"/>
</dbReference>
<keyword evidence="2" id="KW-0238">DNA-binding</keyword>
<dbReference type="PROSITE" id="PS00356">
    <property type="entry name" value="HTH_LACI_1"/>
    <property type="match status" value="1"/>
</dbReference>
<dbReference type="InterPro" id="IPR000843">
    <property type="entry name" value="HTH_LacI"/>
</dbReference>
<feature type="domain" description="HTH lacI-type" evidence="4">
    <location>
        <begin position="12"/>
        <end position="66"/>
    </location>
</feature>
<dbReference type="SMART" id="SM00354">
    <property type="entry name" value="HTH_LACI"/>
    <property type="match status" value="1"/>
</dbReference>
<protein>
    <submittedName>
        <fullName evidence="5">Transcriptional regulator, LacI family</fullName>
    </submittedName>
</protein>
<dbReference type="RefSeq" id="WP_069111250.1">
    <property type="nucleotide sequence ID" value="NZ_FNUC01000001.1"/>
</dbReference>
<dbReference type="GO" id="GO:0000976">
    <property type="term" value="F:transcription cis-regulatory region binding"/>
    <property type="evidence" value="ECO:0007669"/>
    <property type="project" value="TreeGrafter"/>
</dbReference>
<evidence type="ECO:0000256" key="2">
    <source>
        <dbReference type="ARBA" id="ARBA00023125"/>
    </source>
</evidence>
<dbReference type="Pfam" id="PF00356">
    <property type="entry name" value="LacI"/>
    <property type="match status" value="1"/>
</dbReference>
<dbReference type="CDD" id="cd01392">
    <property type="entry name" value="HTH_LacI"/>
    <property type="match status" value="1"/>
</dbReference>
<evidence type="ECO:0000256" key="3">
    <source>
        <dbReference type="ARBA" id="ARBA00023163"/>
    </source>
</evidence>
<dbReference type="PROSITE" id="PS50932">
    <property type="entry name" value="HTH_LACI_2"/>
    <property type="match status" value="1"/>
</dbReference>
<evidence type="ECO:0000256" key="1">
    <source>
        <dbReference type="ARBA" id="ARBA00023015"/>
    </source>
</evidence>
<keyword evidence="1" id="KW-0805">Transcription regulation</keyword>
<organism evidence="5 6">
    <name type="scientific">Jiangella alba</name>
    <dbReference type="NCBI Taxonomy" id="561176"/>
    <lineage>
        <taxon>Bacteria</taxon>
        <taxon>Bacillati</taxon>
        <taxon>Actinomycetota</taxon>
        <taxon>Actinomycetes</taxon>
        <taxon>Jiangellales</taxon>
        <taxon>Jiangellaceae</taxon>
        <taxon>Jiangella</taxon>
    </lineage>
</organism>
<gene>
    <name evidence="5" type="ORF">SAMN04488561_0242</name>
</gene>
<dbReference type="STRING" id="561176.SAMN04488561_0242"/>
<name>A0A1H5CMD1_9ACTN</name>
<evidence type="ECO:0000259" key="4">
    <source>
        <dbReference type="PROSITE" id="PS50932"/>
    </source>
</evidence>
<dbReference type="Proteomes" id="UP000181980">
    <property type="component" value="Unassembled WGS sequence"/>
</dbReference>
<dbReference type="PANTHER" id="PTHR30146:SF153">
    <property type="entry name" value="LACTOSE OPERON REPRESSOR"/>
    <property type="match status" value="1"/>
</dbReference>
<sequence length="364" mass="38288">MTDDLTAAPGRATLRDVAARAGVSMSTVSRVLGGGYPTAASTKDKVLRAVEELDYVANAHARALAGGSSKTVAILVGSVAIEFQAYIAQGVEEQATDDKHLCLVCSTGGDPDRELAYIQLMREQGARAVVLVGTVVADDAYHARMRQFAQALDAAGSRLALVGRPPLARDVPAVVVEFDNEGGAYAATSHLLTQGHERILYLGKQPGQTTAEGRLAGHLRALADFGVESDESLIVAGEFGRQPGYQMMKARLEAGPVDFTAIFAGDDPAAAGAIQALREHGLRVPDDVSMVGYDDLAVAADLGLTTVHIPHEELGRTAVRLALHQADARGEGPGLVHRKLATQLIVRDSVRPNLGPGGRRPVRS</sequence>
<dbReference type="PRINTS" id="PR00036">
    <property type="entry name" value="HTHLACI"/>
</dbReference>
<dbReference type="Gene3D" id="3.40.50.2300">
    <property type="match status" value="2"/>
</dbReference>
<accession>A0A1H5CMD1</accession>
<dbReference type="SUPFAM" id="SSF53822">
    <property type="entry name" value="Periplasmic binding protein-like I"/>
    <property type="match status" value="1"/>
</dbReference>
<dbReference type="EMBL" id="FNUC01000001">
    <property type="protein sequence ID" value="SED67777.1"/>
    <property type="molecule type" value="Genomic_DNA"/>
</dbReference>
<dbReference type="Gene3D" id="1.10.260.40">
    <property type="entry name" value="lambda repressor-like DNA-binding domains"/>
    <property type="match status" value="1"/>
</dbReference>
<evidence type="ECO:0000313" key="6">
    <source>
        <dbReference type="Proteomes" id="UP000181980"/>
    </source>
</evidence>
<proteinExistence type="predicted"/>
<dbReference type="GO" id="GO:0003700">
    <property type="term" value="F:DNA-binding transcription factor activity"/>
    <property type="evidence" value="ECO:0007669"/>
    <property type="project" value="TreeGrafter"/>
</dbReference>